<proteinExistence type="predicted"/>
<dbReference type="InterPro" id="IPR050796">
    <property type="entry name" value="SCF_F-box_component"/>
</dbReference>
<evidence type="ECO:0000313" key="2">
    <source>
        <dbReference type="EMBL" id="KAK7861599.1"/>
    </source>
</evidence>
<dbReference type="AlphaFoldDB" id="A0AAW0MGB1"/>
<dbReference type="InterPro" id="IPR001810">
    <property type="entry name" value="F-box_dom"/>
</dbReference>
<name>A0AAW0MGB1_QUESU</name>
<reference evidence="2" key="3">
    <citation type="submission" date="2023-07" db="EMBL/GenBank/DDBJ databases">
        <title>An improved reference 1 genome and first organelle genomes of Quercus suber.</title>
        <authorList>
            <consortium name="Genosuber Consortium"/>
            <person name="Usie A."/>
            <person name="Serra O."/>
            <person name="Barros P."/>
        </authorList>
    </citation>
    <scope>NUCLEOTIDE SEQUENCE</scope>
    <source>
        <strain evidence="2">HL8</strain>
        <tissue evidence="2">Leaves</tissue>
    </source>
</reference>
<dbReference type="Pfam" id="PF00646">
    <property type="entry name" value="F-box"/>
    <property type="match status" value="1"/>
</dbReference>
<accession>A0AAW0MGB1</accession>
<comment type="caution">
    <text evidence="2">The sequence shown here is derived from an EMBL/GenBank/DDBJ whole genome shotgun (WGS) entry which is preliminary data.</text>
</comment>
<dbReference type="InterPro" id="IPR036047">
    <property type="entry name" value="F-box-like_dom_sf"/>
</dbReference>
<organism evidence="2">
    <name type="scientific">Quercus suber</name>
    <name type="common">Cork oak</name>
    <dbReference type="NCBI Taxonomy" id="58331"/>
    <lineage>
        <taxon>Eukaryota</taxon>
        <taxon>Viridiplantae</taxon>
        <taxon>Streptophyta</taxon>
        <taxon>Embryophyta</taxon>
        <taxon>Tracheophyta</taxon>
        <taxon>Spermatophyta</taxon>
        <taxon>Magnoliopsida</taxon>
        <taxon>eudicotyledons</taxon>
        <taxon>Gunneridae</taxon>
        <taxon>Pentapetalae</taxon>
        <taxon>rosids</taxon>
        <taxon>fabids</taxon>
        <taxon>Fagales</taxon>
        <taxon>Fagaceae</taxon>
        <taxon>Quercus</taxon>
    </lineage>
</organism>
<reference evidence="2" key="1">
    <citation type="submission" date="2017-12" db="EMBL/GenBank/DDBJ databases">
        <authorList>
            <person name="Barbosa P."/>
            <person name="Usie A."/>
            <person name="Ramos A.M."/>
        </authorList>
    </citation>
    <scope>NUCLEOTIDE SEQUENCE</scope>
    <source>
        <strain evidence="2">HL8</strain>
        <tissue evidence="2">Leaves</tissue>
    </source>
</reference>
<dbReference type="SMART" id="SM00256">
    <property type="entry name" value="FBOX"/>
    <property type="match status" value="1"/>
</dbReference>
<dbReference type="EMBL" id="PKMF04000001">
    <property type="protein sequence ID" value="KAK7861599.1"/>
    <property type="molecule type" value="Genomic_DNA"/>
</dbReference>
<dbReference type="SUPFAM" id="SSF81383">
    <property type="entry name" value="F-box domain"/>
    <property type="match status" value="1"/>
</dbReference>
<feature type="domain" description="F-box" evidence="1">
    <location>
        <begin position="9"/>
        <end position="49"/>
    </location>
</feature>
<reference evidence="2" key="2">
    <citation type="journal article" date="2018" name="Sci. Data">
        <title>The draft genome sequence of cork oak.</title>
        <authorList>
            <person name="Ramos A.M."/>
            <person name="Usie A."/>
            <person name="Barbosa P."/>
            <person name="Barros P.M."/>
            <person name="Capote T."/>
            <person name="Chaves I."/>
            <person name="Simoes F."/>
            <person name="Abreu I."/>
            <person name="Carrasquinho I."/>
            <person name="Faro C."/>
            <person name="Guimaraes J.B."/>
            <person name="Mendonca D."/>
            <person name="Nobrega F."/>
            <person name="Rodrigues L."/>
            <person name="Saibo N.J.M."/>
            <person name="Varela M.C."/>
            <person name="Egas C."/>
            <person name="Matos J."/>
            <person name="Miguel C.M."/>
            <person name="Oliveira M.M."/>
            <person name="Ricardo C.P."/>
            <person name="Goncalves S."/>
        </authorList>
    </citation>
    <scope>NUCLEOTIDE SEQUENCE [LARGE SCALE GENOMIC DNA]</scope>
    <source>
        <strain evidence="2">HL8</strain>
    </source>
</reference>
<evidence type="ECO:0000259" key="1">
    <source>
        <dbReference type="SMART" id="SM00256"/>
    </source>
</evidence>
<gene>
    <name evidence="2" type="ORF">CFP56_000278</name>
</gene>
<sequence length="175" mass="19976">MDNANIPFFHVDIAFEVLSRLSAKDLSSSKCVSKGWNSFISSPSFLCILSKRLEREGPSGLFFQMFKDNVDCVSRPITYIPIHKNKSFIQNTILNFLPKEVVIMSSCNGLLCCRSCIHPIDDYYRRVRNREAKELVIYICNPMTKEWIALKPEGCVVGDSIGLAFYPLEIGRQRN</sequence>
<protein>
    <submittedName>
        <fullName evidence="2">F-box protein</fullName>
    </submittedName>
</protein>
<dbReference type="Gene3D" id="1.20.1280.50">
    <property type="match status" value="1"/>
</dbReference>
<dbReference type="PANTHER" id="PTHR31672">
    <property type="entry name" value="BNACNNG10540D PROTEIN"/>
    <property type="match status" value="1"/>
</dbReference>